<sequence length="90" mass="10456">KKGNTEIMTETANSDIFVCHIEELHTLRSQIENKHLKKGIKTTAVTRIHMDEIEDAEFDNLGRITKARKIRNVNIQSWGTTIYQNEDILF</sequence>
<reference evidence="1" key="1">
    <citation type="submission" date="2021-06" db="EMBL/GenBank/DDBJ databases">
        <authorList>
            <person name="Kallberg Y."/>
            <person name="Tangrot J."/>
            <person name="Rosling A."/>
        </authorList>
    </citation>
    <scope>NUCLEOTIDE SEQUENCE</scope>
    <source>
        <strain evidence="1">MA453B</strain>
    </source>
</reference>
<name>A0A9N9KGA7_9GLOM</name>
<feature type="non-terminal residue" evidence="1">
    <location>
        <position position="90"/>
    </location>
</feature>
<proteinExistence type="predicted"/>
<evidence type="ECO:0000313" key="1">
    <source>
        <dbReference type="EMBL" id="CAG8829489.1"/>
    </source>
</evidence>
<organism evidence="1 2">
    <name type="scientific">Dentiscutata erythropus</name>
    <dbReference type="NCBI Taxonomy" id="1348616"/>
    <lineage>
        <taxon>Eukaryota</taxon>
        <taxon>Fungi</taxon>
        <taxon>Fungi incertae sedis</taxon>
        <taxon>Mucoromycota</taxon>
        <taxon>Glomeromycotina</taxon>
        <taxon>Glomeromycetes</taxon>
        <taxon>Diversisporales</taxon>
        <taxon>Gigasporaceae</taxon>
        <taxon>Dentiscutata</taxon>
    </lineage>
</organism>
<comment type="caution">
    <text evidence="1">The sequence shown here is derived from an EMBL/GenBank/DDBJ whole genome shotgun (WGS) entry which is preliminary data.</text>
</comment>
<gene>
    <name evidence="1" type="ORF">DERYTH_LOCUS28696</name>
</gene>
<protein>
    <submittedName>
        <fullName evidence="1">5807_t:CDS:1</fullName>
    </submittedName>
</protein>
<keyword evidence="2" id="KW-1185">Reference proteome</keyword>
<dbReference type="Proteomes" id="UP000789405">
    <property type="component" value="Unassembled WGS sequence"/>
</dbReference>
<accession>A0A9N9KGA7</accession>
<feature type="non-terminal residue" evidence="1">
    <location>
        <position position="1"/>
    </location>
</feature>
<dbReference type="AlphaFoldDB" id="A0A9N9KGA7"/>
<evidence type="ECO:0000313" key="2">
    <source>
        <dbReference type="Proteomes" id="UP000789405"/>
    </source>
</evidence>
<dbReference type="EMBL" id="CAJVPY010073309">
    <property type="protein sequence ID" value="CAG8829489.1"/>
    <property type="molecule type" value="Genomic_DNA"/>
</dbReference>
<dbReference type="OrthoDB" id="10490717at2759"/>